<feature type="transmembrane region" description="Helical" evidence="1">
    <location>
        <begin position="329"/>
        <end position="359"/>
    </location>
</feature>
<keyword evidence="1" id="KW-0472">Membrane</keyword>
<keyword evidence="3" id="KW-1185">Reference proteome</keyword>
<proteinExistence type="predicted"/>
<feature type="transmembrane region" description="Helical" evidence="1">
    <location>
        <begin position="190"/>
        <end position="208"/>
    </location>
</feature>
<feature type="transmembrane region" description="Helical" evidence="1">
    <location>
        <begin position="12"/>
        <end position="29"/>
    </location>
</feature>
<feature type="transmembrane region" description="Helical" evidence="1">
    <location>
        <begin position="81"/>
        <end position="101"/>
    </location>
</feature>
<evidence type="ECO:0000313" key="3">
    <source>
        <dbReference type="Proteomes" id="UP000199312"/>
    </source>
</evidence>
<feature type="transmembrane region" description="Helical" evidence="1">
    <location>
        <begin position="134"/>
        <end position="152"/>
    </location>
</feature>
<accession>A0A1I6PPK8</accession>
<keyword evidence="1" id="KW-1133">Transmembrane helix</keyword>
<feature type="transmembrane region" description="Helical" evidence="1">
    <location>
        <begin position="292"/>
        <end position="309"/>
    </location>
</feature>
<feature type="transmembrane region" description="Helical" evidence="1">
    <location>
        <begin position="49"/>
        <end position="69"/>
    </location>
</feature>
<feature type="transmembrane region" description="Helical" evidence="1">
    <location>
        <begin position="220"/>
        <end position="241"/>
    </location>
</feature>
<dbReference type="OrthoDB" id="9788724at2"/>
<evidence type="ECO:0000256" key="1">
    <source>
        <dbReference type="SAM" id="Phobius"/>
    </source>
</evidence>
<name>A0A1I6PPK8_9FLAO</name>
<keyword evidence="2" id="KW-0012">Acyltransferase</keyword>
<dbReference type="GO" id="GO:0016746">
    <property type="term" value="F:acyltransferase activity"/>
    <property type="evidence" value="ECO:0007669"/>
    <property type="project" value="UniProtKB-KW"/>
</dbReference>
<dbReference type="RefSeq" id="WP_090223791.1">
    <property type="nucleotide sequence ID" value="NZ_FOZP01000002.1"/>
</dbReference>
<dbReference type="STRING" id="593133.SAMN04488006_1248"/>
<reference evidence="3" key="1">
    <citation type="submission" date="2016-10" db="EMBL/GenBank/DDBJ databases">
        <authorList>
            <person name="Varghese N."/>
            <person name="Submissions S."/>
        </authorList>
    </citation>
    <scope>NUCLEOTIDE SEQUENCE [LARGE SCALE GENOMIC DNA]</scope>
    <source>
        <strain evidence="3">DSM 24450</strain>
    </source>
</reference>
<sequence>MATQRLMALDVMRGLTIALMIMVNTPGSWSYVYPPLLHSKWHGCTPTDLVFPFFLFIVGVSMWFSFKKFDEGITKKSLYKVLKRFSIMFLLGVFLNAFPYFDFENLRYLGVLQRIAIAYLIGALLCMQFNYKQLLIIFGIILLAYWGLLFFGSTNEPYELSSNLVLKLDVLLFGKNHLYNGFGIPFDPEGLLSSLPAVATLLLGYFSGKIIESSGNIMAVVKKLLTVGTIAVFIGFIWSFVFPINKALWTSSYVLYTGGLAMVFLAFLLWIIDVHNFKKWSTPFLHFGTNPLAIYMFSGIYVLVIIYLINITNAQGEIISAYDYLYADIFVPIAGNMNGSLLFAVTHIIFFWLITYILYKRKIFIKI</sequence>
<feature type="transmembrane region" description="Helical" evidence="1">
    <location>
        <begin position="107"/>
        <end position="127"/>
    </location>
</feature>
<keyword evidence="1" id="KW-0812">Transmembrane</keyword>
<dbReference type="Proteomes" id="UP000199312">
    <property type="component" value="Unassembled WGS sequence"/>
</dbReference>
<dbReference type="AlphaFoldDB" id="A0A1I6PPK8"/>
<gene>
    <name evidence="2" type="ORF">SAMN04488006_1248</name>
</gene>
<dbReference type="PANTHER" id="PTHR31061:SF24">
    <property type="entry name" value="LD22376P"/>
    <property type="match status" value="1"/>
</dbReference>
<organism evidence="2 3">
    <name type="scientific">Lutibacter maritimus</name>
    <dbReference type="NCBI Taxonomy" id="593133"/>
    <lineage>
        <taxon>Bacteria</taxon>
        <taxon>Pseudomonadati</taxon>
        <taxon>Bacteroidota</taxon>
        <taxon>Flavobacteriia</taxon>
        <taxon>Flavobacteriales</taxon>
        <taxon>Flavobacteriaceae</taxon>
        <taxon>Lutibacter</taxon>
    </lineage>
</organism>
<feature type="transmembrane region" description="Helical" evidence="1">
    <location>
        <begin position="253"/>
        <end position="272"/>
    </location>
</feature>
<dbReference type="EMBL" id="FOZP01000002">
    <property type="protein sequence ID" value="SFS42163.1"/>
    <property type="molecule type" value="Genomic_DNA"/>
</dbReference>
<keyword evidence="2" id="KW-0808">Transferase</keyword>
<dbReference type="PANTHER" id="PTHR31061">
    <property type="entry name" value="LD22376P"/>
    <property type="match status" value="1"/>
</dbReference>
<protein>
    <submittedName>
        <fullName evidence="2">Predicted acyltransferase</fullName>
    </submittedName>
</protein>
<evidence type="ECO:0000313" key="2">
    <source>
        <dbReference type="EMBL" id="SFS42163.1"/>
    </source>
</evidence>